<dbReference type="RefSeq" id="WP_264501068.1">
    <property type="nucleotide sequence ID" value="NZ_JAPDDS010000005.1"/>
</dbReference>
<organism evidence="2 3">
    <name type="scientific">Luteolibacter flavescens</name>
    <dbReference type="NCBI Taxonomy" id="1859460"/>
    <lineage>
        <taxon>Bacteria</taxon>
        <taxon>Pseudomonadati</taxon>
        <taxon>Verrucomicrobiota</taxon>
        <taxon>Verrucomicrobiia</taxon>
        <taxon>Verrucomicrobiales</taxon>
        <taxon>Verrucomicrobiaceae</taxon>
        <taxon>Luteolibacter</taxon>
    </lineage>
</organism>
<reference evidence="2 3" key="1">
    <citation type="submission" date="2022-10" db="EMBL/GenBank/DDBJ databases">
        <title>Luteolibacter flavescens strain MCCC 1K03193, whole genome shotgun sequencing project.</title>
        <authorList>
            <person name="Zhao G."/>
            <person name="Shen L."/>
        </authorList>
    </citation>
    <scope>NUCLEOTIDE SEQUENCE [LARGE SCALE GENOMIC DNA]</scope>
    <source>
        <strain evidence="2 3">MCCC 1K03193</strain>
    </source>
</reference>
<feature type="transmembrane region" description="Helical" evidence="1">
    <location>
        <begin position="518"/>
        <end position="540"/>
    </location>
</feature>
<keyword evidence="3" id="KW-1185">Reference proteome</keyword>
<protein>
    <submittedName>
        <fullName evidence="2">Uncharacterized protein</fullName>
    </submittedName>
</protein>
<dbReference type="Proteomes" id="UP001207930">
    <property type="component" value="Unassembled WGS sequence"/>
</dbReference>
<proteinExistence type="predicted"/>
<feature type="transmembrane region" description="Helical" evidence="1">
    <location>
        <begin position="398"/>
        <end position="416"/>
    </location>
</feature>
<accession>A0ABT3FNG4</accession>
<evidence type="ECO:0000313" key="2">
    <source>
        <dbReference type="EMBL" id="MCW1885110.1"/>
    </source>
</evidence>
<feature type="transmembrane region" description="Helical" evidence="1">
    <location>
        <begin position="441"/>
        <end position="459"/>
    </location>
</feature>
<dbReference type="EMBL" id="JAPDDS010000005">
    <property type="protein sequence ID" value="MCW1885110.1"/>
    <property type="molecule type" value="Genomic_DNA"/>
</dbReference>
<evidence type="ECO:0000256" key="1">
    <source>
        <dbReference type="SAM" id="Phobius"/>
    </source>
</evidence>
<keyword evidence="1" id="KW-0472">Membrane</keyword>
<gene>
    <name evidence="2" type="ORF">OKA04_10255</name>
</gene>
<feature type="transmembrane region" description="Helical" evidence="1">
    <location>
        <begin position="547"/>
        <end position="567"/>
    </location>
</feature>
<feature type="transmembrane region" description="Helical" evidence="1">
    <location>
        <begin position="57"/>
        <end position="76"/>
    </location>
</feature>
<comment type="caution">
    <text evidence="2">The sequence shown here is derived from an EMBL/GenBank/DDBJ whole genome shotgun (WGS) entry which is preliminary data.</text>
</comment>
<name>A0ABT3FNG4_9BACT</name>
<feature type="transmembrane region" description="Helical" evidence="1">
    <location>
        <begin position="480"/>
        <end position="498"/>
    </location>
</feature>
<evidence type="ECO:0000313" key="3">
    <source>
        <dbReference type="Proteomes" id="UP001207930"/>
    </source>
</evidence>
<keyword evidence="1" id="KW-0812">Transmembrane</keyword>
<keyword evidence="1" id="KW-1133">Transmembrane helix</keyword>
<sequence length="654" mass="72245">MTPDYERFAELATRPLESLPDLREEARAEVLSRLAHGGQEIPADVARLEAKRPSSTGRWAGVVAAVIVLLGAIAAWQGRHAVPELRILSGIFSTVKIFEYKDGVRESVAPENRDYVFAGFGSYSEAITNLERQWQLHPDDLGIYEELAHRRLAAEQGLPPGFSETWQRLDPDNGVWLFLEAMGKHEEWKSSGPPAGELYSKDALDLLLRSAVAPRHESHIPALHSRRYSMIPRSETVADNCALLLHAISTSFLPTMSNQRETLDSFNGGVQDAIARDDGERLAELILAWERLIGRKGVDASSVVEQSTATGSWNHTGKEMQDACRKLGLTDLEARLDGLQKKFSTHMAMYSGAMYRGLRRIEEMGVLARTLWSGSVLPVDPELHAPGRLAEYAVMERMLGLAAALIVLLFLLVMLIEGVRRGRRVNGLVDGLSPLFRLSDVAWMVGLGVVLPVVWYFGITRWTPLGLRDIGMPQYTPQPVLIQAAAGLVFVLLMIVQAARWRLVARAGFLALKPAWPWVGWTMTAVAALVIPLSGAVRYLPGNEERFLQGVAAAGGMALLWLVWEAGALVFKSRDTSLGGVLLARRMALPLASLPALLLACWGPLLATERHWHSLDQMTRGNPERGGLNFTECRLVDHMRESFRQAFPEASGTR</sequence>